<evidence type="ECO:0000313" key="11">
    <source>
        <dbReference type="Proteomes" id="UP000192927"/>
    </source>
</evidence>
<feature type="active site" description="Proton donor" evidence="6">
    <location>
        <position position="438"/>
    </location>
</feature>
<dbReference type="GO" id="GO:0004571">
    <property type="term" value="F:mannosyl-oligosaccharide 1,2-alpha-mannosidase activity"/>
    <property type="evidence" value="ECO:0007669"/>
    <property type="project" value="InterPro"/>
</dbReference>
<name>A0A1W5D305_9LECA</name>
<dbReference type="FunFam" id="1.50.10.10:FF:000037">
    <property type="entry name" value="alpha-1,2-Mannosidase"/>
    <property type="match status" value="1"/>
</dbReference>
<feature type="binding site" evidence="7">
    <location>
        <position position="582"/>
    </location>
    <ligand>
        <name>Ca(2+)</name>
        <dbReference type="ChEBI" id="CHEBI:29108"/>
    </ligand>
</feature>
<dbReference type="GO" id="GO:0016020">
    <property type="term" value="C:membrane"/>
    <property type="evidence" value="ECO:0007669"/>
    <property type="project" value="InterPro"/>
</dbReference>
<dbReference type="Gene3D" id="1.50.10.10">
    <property type="match status" value="1"/>
</dbReference>
<dbReference type="InterPro" id="IPR012341">
    <property type="entry name" value="6hp_glycosidase-like_sf"/>
</dbReference>
<dbReference type="InterPro" id="IPR001382">
    <property type="entry name" value="Glyco_hydro_47"/>
</dbReference>
<reference evidence="11" key="1">
    <citation type="submission" date="2017-03" db="EMBL/GenBank/DDBJ databases">
        <authorList>
            <person name="Sharma R."/>
            <person name="Thines M."/>
        </authorList>
    </citation>
    <scope>NUCLEOTIDE SEQUENCE [LARGE SCALE GENOMIC DNA]</scope>
</reference>
<dbReference type="SUPFAM" id="SSF48225">
    <property type="entry name" value="Seven-hairpin glycosidases"/>
    <property type="match status" value="1"/>
</dbReference>
<dbReference type="EC" id="3.2.1.-" evidence="9"/>
<dbReference type="UniPathway" id="UPA00378"/>
<evidence type="ECO:0000256" key="8">
    <source>
        <dbReference type="PIRSR" id="PIRSR601382-3"/>
    </source>
</evidence>
<evidence type="ECO:0000256" key="7">
    <source>
        <dbReference type="PIRSR" id="PIRSR601382-2"/>
    </source>
</evidence>
<proteinExistence type="inferred from homology"/>
<keyword evidence="7" id="KW-0106">Calcium</keyword>
<comment type="similarity">
    <text evidence="3 9">Belongs to the glycosyl hydrolase 47 family.</text>
</comment>
<evidence type="ECO:0000256" key="2">
    <source>
        <dbReference type="ARBA" id="ARBA00004922"/>
    </source>
</evidence>
<dbReference type="GO" id="GO:0036503">
    <property type="term" value="P:ERAD pathway"/>
    <property type="evidence" value="ECO:0007669"/>
    <property type="project" value="UniProtKB-ARBA"/>
</dbReference>
<keyword evidence="11" id="KW-1185">Reference proteome</keyword>
<comment type="pathway">
    <text evidence="2">Protein modification; protein glycosylation.</text>
</comment>
<feature type="disulfide bond" evidence="8">
    <location>
        <begin position="396"/>
        <end position="424"/>
    </location>
</feature>
<keyword evidence="5 8" id="KW-1015">Disulfide bond</keyword>
<organism evidence="10 11">
    <name type="scientific">Lasallia pustulata</name>
    <dbReference type="NCBI Taxonomy" id="136370"/>
    <lineage>
        <taxon>Eukaryota</taxon>
        <taxon>Fungi</taxon>
        <taxon>Dikarya</taxon>
        <taxon>Ascomycota</taxon>
        <taxon>Pezizomycotina</taxon>
        <taxon>Lecanoromycetes</taxon>
        <taxon>OSLEUM clade</taxon>
        <taxon>Umbilicariomycetidae</taxon>
        <taxon>Umbilicariales</taxon>
        <taxon>Umbilicariaceae</taxon>
        <taxon>Lasallia</taxon>
    </lineage>
</organism>
<dbReference type="InterPro" id="IPR050749">
    <property type="entry name" value="Glycosyl_Hydrolase_47"/>
</dbReference>
<evidence type="ECO:0000256" key="3">
    <source>
        <dbReference type="ARBA" id="ARBA00007658"/>
    </source>
</evidence>
<accession>A0A1W5D305</accession>
<dbReference type="GO" id="GO:0005975">
    <property type="term" value="P:carbohydrate metabolic process"/>
    <property type="evidence" value="ECO:0007669"/>
    <property type="project" value="InterPro"/>
</dbReference>
<feature type="active site" evidence="6">
    <location>
        <position position="324"/>
    </location>
</feature>
<dbReference type="GO" id="GO:0005509">
    <property type="term" value="F:calcium ion binding"/>
    <property type="evidence" value="ECO:0007669"/>
    <property type="project" value="InterPro"/>
</dbReference>
<evidence type="ECO:0000313" key="10">
    <source>
        <dbReference type="EMBL" id="SLM37342.1"/>
    </source>
</evidence>
<evidence type="ECO:0000256" key="6">
    <source>
        <dbReference type="PIRSR" id="PIRSR601382-1"/>
    </source>
</evidence>
<comment type="cofactor">
    <cofactor evidence="1 7">
        <name>Ca(2+)</name>
        <dbReference type="ChEBI" id="CHEBI:29108"/>
    </cofactor>
</comment>
<dbReference type="Pfam" id="PF01532">
    <property type="entry name" value="Glyco_hydro_47"/>
    <property type="match status" value="1"/>
</dbReference>
<protein>
    <recommendedName>
        <fullName evidence="9">alpha-1,2-Mannosidase</fullName>
        <ecNumber evidence="9">3.2.1.-</ecNumber>
    </recommendedName>
</protein>
<keyword evidence="9" id="KW-0326">Glycosidase</keyword>
<dbReference type="AlphaFoldDB" id="A0A1W5D305"/>
<dbReference type="EMBL" id="FWEW01001571">
    <property type="protein sequence ID" value="SLM37342.1"/>
    <property type="molecule type" value="Genomic_DNA"/>
</dbReference>
<dbReference type="GO" id="GO:0005783">
    <property type="term" value="C:endoplasmic reticulum"/>
    <property type="evidence" value="ECO:0007669"/>
    <property type="project" value="TreeGrafter"/>
</dbReference>
<keyword evidence="7" id="KW-0479">Metal-binding</keyword>
<evidence type="ECO:0000256" key="5">
    <source>
        <dbReference type="ARBA" id="ARBA00023157"/>
    </source>
</evidence>
<sequence>MRSPARRSLYLCTIAACVALTLYELANYRVGYISKSALSEQTAQEPIVPPIPGDQSFRWDKVPQRYPAPSITSLPAGRAVKLPSIQHDFKKDPESPEVRRIREAQLEAVKQSFLHAWGGYKKHAWLKDELAPVSGGYKNNFGGWAATLVDTLDTLWIMDLREEFDEAVAAIDKINFSATEQGELNIFETTIRYLGGFLSAYDLSGNSLLLQKAVEVGEMVYVAFDTPNRMPILRWDWSSAASGKPQEAHTDTLAAEIGSLTLEFTRLSQLSNDPKYYDAIHRVMEQFDIHQNRTKLPGMWPVVVDAKDLSFLGNSDFTFGAMSDSLYEYLPKQHMMLGGLDERYRKMYGDAVDVAKQHLLYRPMNKGNQDILLSGNAHVNDDGQIDLDPQGQHLTCFVGGMIGIGAKIFERDELDIARKLVDGCIWAYESMPTGVMSETFHAVPCSTDCQWDEMRWHNGILKYHDDLQGTTAEHQPLPAGFTEVADSRYLLRPEAIESVFILYRITGDTTLQDKAWNMFQAIEKYTRTDVGHAAIDDVTVSSPPPAKFDSMESFWTAETLKYFFLIFSHPDLISLDKYVFNTEAHPLKRPQTRSWWN</sequence>
<feature type="active site" description="Proton donor" evidence="6">
    <location>
        <position position="188"/>
    </location>
</feature>
<evidence type="ECO:0000256" key="4">
    <source>
        <dbReference type="ARBA" id="ARBA00022801"/>
    </source>
</evidence>
<feature type="active site" evidence="6">
    <location>
        <position position="494"/>
    </location>
</feature>
<evidence type="ECO:0000256" key="9">
    <source>
        <dbReference type="RuleBase" id="RU361193"/>
    </source>
</evidence>
<dbReference type="PRINTS" id="PR00747">
    <property type="entry name" value="GLYHDRLASE47"/>
</dbReference>
<dbReference type="PANTHER" id="PTHR11742">
    <property type="entry name" value="MANNOSYL-OLIGOSACCHARIDE ALPHA-1,2-MANNOSIDASE-RELATED"/>
    <property type="match status" value="1"/>
</dbReference>
<keyword evidence="4 9" id="KW-0378">Hydrolase</keyword>
<dbReference type="InterPro" id="IPR036026">
    <property type="entry name" value="Seven-hairpin_glycosidases"/>
</dbReference>
<dbReference type="PANTHER" id="PTHR11742:SF49">
    <property type="entry name" value="ALPHA-1,2-MANNOSIDASE"/>
    <property type="match status" value="1"/>
</dbReference>
<evidence type="ECO:0000256" key="1">
    <source>
        <dbReference type="ARBA" id="ARBA00001913"/>
    </source>
</evidence>
<dbReference type="Proteomes" id="UP000192927">
    <property type="component" value="Unassembled WGS sequence"/>
</dbReference>